<keyword evidence="1" id="KW-0812">Transmembrane</keyword>
<dbReference type="PANTHER" id="PTHR34502:SF5">
    <property type="entry name" value="DUF6594 DOMAIN-CONTAINING PROTEIN"/>
    <property type="match status" value="1"/>
</dbReference>
<reference evidence="3 4" key="1">
    <citation type="journal article" date="2018" name="Sci. Rep.">
        <title>Comparative genomics provides insights into the lifestyle and reveals functional heterogeneity of dark septate endophytic fungi.</title>
        <authorList>
            <person name="Knapp D.G."/>
            <person name="Nemeth J.B."/>
            <person name="Barry K."/>
            <person name="Hainaut M."/>
            <person name="Henrissat B."/>
            <person name="Johnson J."/>
            <person name="Kuo A."/>
            <person name="Lim J.H.P."/>
            <person name="Lipzen A."/>
            <person name="Nolan M."/>
            <person name="Ohm R.A."/>
            <person name="Tamas L."/>
            <person name="Grigoriev I.V."/>
            <person name="Spatafora J.W."/>
            <person name="Nagy L.G."/>
            <person name="Kovacs G.M."/>
        </authorList>
    </citation>
    <scope>NUCLEOTIDE SEQUENCE [LARGE SCALE GENOMIC DNA]</scope>
    <source>
        <strain evidence="3 4">DSE2036</strain>
    </source>
</reference>
<evidence type="ECO:0000256" key="1">
    <source>
        <dbReference type="SAM" id="Phobius"/>
    </source>
</evidence>
<organism evidence="3 4">
    <name type="scientific">Periconia macrospinosa</name>
    <dbReference type="NCBI Taxonomy" id="97972"/>
    <lineage>
        <taxon>Eukaryota</taxon>
        <taxon>Fungi</taxon>
        <taxon>Dikarya</taxon>
        <taxon>Ascomycota</taxon>
        <taxon>Pezizomycotina</taxon>
        <taxon>Dothideomycetes</taxon>
        <taxon>Pleosporomycetidae</taxon>
        <taxon>Pleosporales</taxon>
        <taxon>Massarineae</taxon>
        <taxon>Periconiaceae</taxon>
        <taxon>Periconia</taxon>
    </lineage>
</organism>
<protein>
    <recommendedName>
        <fullName evidence="2">DUF6594 domain-containing protein</fullName>
    </recommendedName>
</protein>
<dbReference type="InterPro" id="IPR046529">
    <property type="entry name" value="DUF6594"/>
</dbReference>
<accession>A0A2V1D8Y5</accession>
<feature type="transmembrane region" description="Helical" evidence="1">
    <location>
        <begin position="225"/>
        <end position="245"/>
    </location>
</feature>
<name>A0A2V1D8Y5_9PLEO</name>
<dbReference type="Proteomes" id="UP000244855">
    <property type="component" value="Unassembled WGS sequence"/>
</dbReference>
<keyword evidence="4" id="KW-1185">Reference proteome</keyword>
<keyword evidence="1" id="KW-0472">Membrane</keyword>
<dbReference type="PANTHER" id="PTHR34502">
    <property type="entry name" value="DUF6594 DOMAIN-CONTAINING PROTEIN-RELATED"/>
    <property type="match status" value="1"/>
</dbReference>
<feature type="domain" description="DUF6594" evidence="2">
    <location>
        <begin position="27"/>
        <end position="269"/>
    </location>
</feature>
<feature type="transmembrane region" description="Helical" evidence="1">
    <location>
        <begin position="257"/>
        <end position="276"/>
    </location>
</feature>
<evidence type="ECO:0000313" key="4">
    <source>
        <dbReference type="Proteomes" id="UP000244855"/>
    </source>
</evidence>
<dbReference type="OrthoDB" id="5342093at2759"/>
<dbReference type="EMBL" id="KZ805575">
    <property type="protein sequence ID" value="PVH93664.1"/>
    <property type="molecule type" value="Genomic_DNA"/>
</dbReference>
<dbReference type="Pfam" id="PF20237">
    <property type="entry name" value="DUF6594"/>
    <property type="match status" value="1"/>
</dbReference>
<gene>
    <name evidence="3" type="ORF">DM02DRAFT_661755</name>
</gene>
<keyword evidence="1" id="KW-1133">Transmembrane helix</keyword>
<proteinExistence type="predicted"/>
<dbReference type="AlphaFoldDB" id="A0A2V1D8Y5"/>
<sequence>MVNASDDGKFPNWATQAGILEALVPGYPKLAGEMQKFPEMNMFRQFGALNARNLIKRINGNSNLYAKDYFHLAQSYVEGNGAQWNLILQIRPKLKEYNETLVQQNVIQNIGKPSKYDSEDIRNFIFLPNGMNGPFTGTDKYLWGHPDKPGYEAGDFIALKPRAREHQFSHFVATYAVHLLSWFRWSKNEGEVLYTDGTILEITYWLTGFVASMVPIISIKVLQGIYTLSGRIGAIAAFNLLIAVCMQTFTEAKRSEVFAVVAVFTAVQVVFVGQALNDVQEVNPAAALMFNTTCQC</sequence>
<evidence type="ECO:0000259" key="2">
    <source>
        <dbReference type="Pfam" id="PF20237"/>
    </source>
</evidence>
<evidence type="ECO:0000313" key="3">
    <source>
        <dbReference type="EMBL" id="PVH93664.1"/>
    </source>
</evidence>
<dbReference type="STRING" id="97972.A0A2V1D8Y5"/>